<protein>
    <submittedName>
        <fullName evidence="1">2573_t:CDS:1</fullName>
    </submittedName>
</protein>
<proteinExistence type="predicted"/>
<organism evidence="1 2">
    <name type="scientific">Scutellospora calospora</name>
    <dbReference type="NCBI Taxonomy" id="85575"/>
    <lineage>
        <taxon>Eukaryota</taxon>
        <taxon>Fungi</taxon>
        <taxon>Fungi incertae sedis</taxon>
        <taxon>Mucoromycota</taxon>
        <taxon>Glomeromycotina</taxon>
        <taxon>Glomeromycetes</taxon>
        <taxon>Diversisporales</taxon>
        <taxon>Gigasporaceae</taxon>
        <taxon>Scutellospora</taxon>
    </lineage>
</organism>
<accession>A0ACA9LXE6</accession>
<sequence length="51" mass="6115">QVLIYKQDVICQTNYQLDRKVKFKVTWQDKTRKKYKVTSTKSSSNATKQFI</sequence>
<feature type="non-terminal residue" evidence="1">
    <location>
        <position position="1"/>
    </location>
</feature>
<comment type="caution">
    <text evidence="1">The sequence shown here is derived from an EMBL/GenBank/DDBJ whole genome shotgun (WGS) entry which is preliminary data.</text>
</comment>
<gene>
    <name evidence="1" type="ORF">SCALOS_LOCUS5367</name>
</gene>
<reference evidence="1" key="1">
    <citation type="submission" date="2021-06" db="EMBL/GenBank/DDBJ databases">
        <authorList>
            <person name="Kallberg Y."/>
            <person name="Tangrot J."/>
            <person name="Rosling A."/>
        </authorList>
    </citation>
    <scope>NUCLEOTIDE SEQUENCE</scope>
    <source>
        <strain evidence="1">AU212A</strain>
    </source>
</reference>
<evidence type="ECO:0000313" key="2">
    <source>
        <dbReference type="Proteomes" id="UP000789860"/>
    </source>
</evidence>
<keyword evidence="2" id="KW-1185">Reference proteome</keyword>
<name>A0ACA9LXE6_9GLOM</name>
<dbReference type="EMBL" id="CAJVPM010008624">
    <property type="protein sequence ID" value="CAG8556695.1"/>
    <property type="molecule type" value="Genomic_DNA"/>
</dbReference>
<dbReference type="Proteomes" id="UP000789860">
    <property type="component" value="Unassembled WGS sequence"/>
</dbReference>
<evidence type="ECO:0000313" key="1">
    <source>
        <dbReference type="EMBL" id="CAG8556695.1"/>
    </source>
</evidence>